<protein>
    <recommendedName>
        <fullName evidence="4">Secreted protein</fullName>
    </recommendedName>
</protein>
<dbReference type="EMBL" id="GIFC01011177">
    <property type="protein sequence ID" value="MXU93260.1"/>
    <property type="molecule type" value="Transcribed_RNA"/>
</dbReference>
<feature type="chain" id="PRO_5025532829" description="Secreted protein" evidence="2">
    <location>
        <begin position="20"/>
        <end position="143"/>
    </location>
</feature>
<feature type="transmembrane region" description="Helical" evidence="1">
    <location>
        <begin position="95"/>
        <end position="117"/>
    </location>
</feature>
<name>A0A6B0UTY2_IXORI</name>
<proteinExistence type="predicted"/>
<evidence type="ECO:0000256" key="1">
    <source>
        <dbReference type="SAM" id="Phobius"/>
    </source>
</evidence>
<dbReference type="AlphaFoldDB" id="A0A6B0UTY2"/>
<keyword evidence="1" id="KW-0812">Transmembrane</keyword>
<evidence type="ECO:0000313" key="3">
    <source>
        <dbReference type="EMBL" id="MXU93260.1"/>
    </source>
</evidence>
<feature type="signal peptide" evidence="2">
    <location>
        <begin position="1"/>
        <end position="19"/>
    </location>
</feature>
<keyword evidence="1" id="KW-1133">Transmembrane helix</keyword>
<keyword evidence="2" id="KW-0732">Signal</keyword>
<keyword evidence="1" id="KW-0472">Membrane</keyword>
<evidence type="ECO:0008006" key="4">
    <source>
        <dbReference type="Google" id="ProtNLM"/>
    </source>
</evidence>
<sequence length="143" mass="16342">MLHEQLSLFFLFLLPFLCGQFIDGMLCKNFMSNQIDNAHRGNSSFCLANLFTNGRHRNAKAFPRGPASIFLYNELPLQRCWKYGTSNGNIPHCSFTVYLILLTVCHAVTISAIYLLSVQLLWTIFDKPNGINTVFRPAYFGPW</sequence>
<reference evidence="3" key="1">
    <citation type="submission" date="2019-12" db="EMBL/GenBank/DDBJ databases">
        <title>An insight into the sialome of adult female Ixodes ricinus ticks feeding for 6 days.</title>
        <authorList>
            <person name="Perner J."/>
            <person name="Ribeiro J.M.C."/>
        </authorList>
    </citation>
    <scope>NUCLEOTIDE SEQUENCE</scope>
    <source>
        <strain evidence="3">Semi-engorged</strain>
        <tissue evidence="3">Salivary glands</tissue>
    </source>
</reference>
<organism evidence="3">
    <name type="scientific">Ixodes ricinus</name>
    <name type="common">Common tick</name>
    <name type="synonym">Acarus ricinus</name>
    <dbReference type="NCBI Taxonomy" id="34613"/>
    <lineage>
        <taxon>Eukaryota</taxon>
        <taxon>Metazoa</taxon>
        <taxon>Ecdysozoa</taxon>
        <taxon>Arthropoda</taxon>
        <taxon>Chelicerata</taxon>
        <taxon>Arachnida</taxon>
        <taxon>Acari</taxon>
        <taxon>Parasitiformes</taxon>
        <taxon>Ixodida</taxon>
        <taxon>Ixodoidea</taxon>
        <taxon>Ixodidae</taxon>
        <taxon>Ixodinae</taxon>
        <taxon>Ixodes</taxon>
    </lineage>
</organism>
<evidence type="ECO:0000256" key="2">
    <source>
        <dbReference type="SAM" id="SignalP"/>
    </source>
</evidence>
<accession>A0A6B0UTY2</accession>